<comment type="caution">
    <text evidence="1">The sequence shown here is derived from an EMBL/GenBank/DDBJ whole genome shotgun (WGS) entry which is preliminary data.</text>
</comment>
<proteinExistence type="predicted"/>
<reference evidence="1 2" key="1">
    <citation type="submission" date="2019-10" db="EMBL/GenBank/DDBJ databases">
        <authorList>
            <person name="Palmer J.M."/>
        </authorList>
    </citation>
    <scope>NUCLEOTIDE SEQUENCE [LARGE SCALE GENOMIC DNA]</scope>
    <source>
        <strain evidence="1 2">TWF730</strain>
    </source>
</reference>
<keyword evidence="2" id="KW-1185">Reference proteome</keyword>
<protein>
    <submittedName>
        <fullName evidence="1">Uncharacterized protein</fullName>
    </submittedName>
</protein>
<evidence type="ECO:0000313" key="2">
    <source>
        <dbReference type="Proteomes" id="UP001373714"/>
    </source>
</evidence>
<gene>
    <name evidence="1" type="ORF">TWF730_001673</name>
</gene>
<dbReference type="Proteomes" id="UP001373714">
    <property type="component" value="Unassembled WGS sequence"/>
</dbReference>
<sequence>MTPIKLVLHDMLKTTGIKIKFWGGFTPSSSCSTVLSWRRERLILRNDTAGGAQVKKIQEGLRLVFAPF</sequence>
<dbReference type="EMBL" id="JAVHNS010000010">
    <property type="protein sequence ID" value="KAK6342195.1"/>
    <property type="molecule type" value="Genomic_DNA"/>
</dbReference>
<evidence type="ECO:0000313" key="1">
    <source>
        <dbReference type="EMBL" id="KAK6342195.1"/>
    </source>
</evidence>
<name>A0AAV9UMT3_9PEZI</name>
<dbReference type="AlphaFoldDB" id="A0AAV9UMT3"/>
<accession>A0AAV9UMT3</accession>
<organism evidence="1 2">
    <name type="scientific">Orbilia blumenaviensis</name>
    <dbReference type="NCBI Taxonomy" id="1796055"/>
    <lineage>
        <taxon>Eukaryota</taxon>
        <taxon>Fungi</taxon>
        <taxon>Dikarya</taxon>
        <taxon>Ascomycota</taxon>
        <taxon>Pezizomycotina</taxon>
        <taxon>Orbiliomycetes</taxon>
        <taxon>Orbiliales</taxon>
        <taxon>Orbiliaceae</taxon>
        <taxon>Orbilia</taxon>
    </lineage>
</organism>